<dbReference type="PROSITE" id="PS50870">
    <property type="entry name" value="AH"/>
    <property type="match status" value="1"/>
</dbReference>
<dbReference type="Proteomes" id="UP000078046">
    <property type="component" value="Unassembled WGS sequence"/>
</dbReference>
<keyword evidence="3" id="KW-1185">Reference proteome</keyword>
<dbReference type="Pfam" id="PF06456">
    <property type="entry name" value="Arfaptin"/>
    <property type="match status" value="1"/>
</dbReference>
<dbReference type="GO" id="GO:0005794">
    <property type="term" value="C:Golgi apparatus"/>
    <property type="evidence" value="ECO:0007669"/>
    <property type="project" value="TreeGrafter"/>
</dbReference>
<organism evidence="2 3">
    <name type="scientific">Intoshia linei</name>
    <dbReference type="NCBI Taxonomy" id="1819745"/>
    <lineage>
        <taxon>Eukaryota</taxon>
        <taxon>Metazoa</taxon>
        <taxon>Spiralia</taxon>
        <taxon>Lophotrochozoa</taxon>
        <taxon>Mesozoa</taxon>
        <taxon>Orthonectida</taxon>
        <taxon>Rhopaluridae</taxon>
        <taxon>Intoshia</taxon>
    </lineage>
</organism>
<dbReference type="SUPFAM" id="SSF103657">
    <property type="entry name" value="BAR/IMD domain-like"/>
    <property type="match status" value="1"/>
</dbReference>
<dbReference type="GO" id="GO:0019904">
    <property type="term" value="F:protein domain specific binding"/>
    <property type="evidence" value="ECO:0007669"/>
    <property type="project" value="InterPro"/>
</dbReference>
<evidence type="ECO:0000313" key="3">
    <source>
        <dbReference type="Proteomes" id="UP000078046"/>
    </source>
</evidence>
<dbReference type="InterPro" id="IPR024114">
    <property type="entry name" value="Islet_autoAg_Ica1/Ica1-like"/>
</dbReference>
<accession>A0A177AZI4</accession>
<comment type="caution">
    <text evidence="2">The sequence shown here is derived from an EMBL/GenBank/DDBJ whole genome shotgun (WGS) entry which is preliminary data.</text>
</comment>
<name>A0A177AZI4_9BILA</name>
<dbReference type="AlphaFoldDB" id="A0A177AZI4"/>
<feature type="domain" description="AH" evidence="1">
    <location>
        <begin position="40"/>
        <end position="243"/>
    </location>
</feature>
<dbReference type="InterPro" id="IPR027267">
    <property type="entry name" value="AH/BAR_dom_sf"/>
</dbReference>
<gene>
    <name evidence="2" type="ORF">A3Q56_05671</name>
</gene>
<dbReference type="OrthoDB" id="2126778at2759"/>
<dbReference type="InterPro" id="IPR010504">
    <property type="entry name" value="AH_dom"/>
</dbReference>
<dbReference type="Gene3D" id="1.20.1270.60">
    <property type="entry name" value="Arfaptin homology (AH) domain/BAR domain"/>
    <property type="match status" value="1"/>
</dbReference>
<dbReference type="GO" id="GO:0051049">
    <property type="term" value="P:regulation of transport"/>
    <property type="evidence" value="ECO:0007669"/>
    <property type="project" value="TreeGrafter"/>
</dbReference>
<proteinExistence type="predicted"/>
<dbReference type="EMBL" id="LWCA01000888">
    <property type="protein sequence ID" value="OAF66584.1"/>
    <property type="molecule type" value="Genomic_DNA"/>
</dbReference>
<reference evidence="2 3" key="1">
    <citation type="submission" date="2016-04" db="EMBL/GenBank/DDBJ databases">
        <title>The genome of Intoshia linei affirms orthonectids as highly simplified spiralians.</title>
        <authorList>
            <person name="Mikhailov K.V."/>
            <person name="Slusarev G.S."/>
            <person name="Nikitin M.A."/>
            <person name="Logacheva M.D."/>
            <person name="Penin A."/>
            <person name="Aleoshin V."/>
            <person name="Panchin Y.V."/>
        </authorList>
    </citation>
    <scope>NUCLEOTIDE SEQUENCE [LARGE SCALE GENOMIC DNA]</scope>
    <source>
        <strain evidence="2">Intl2013</strain>
        <tissue evidence="2">Whole animal</tissue>
    </source>
</reference>
<evidence type="ECO:0000313" key="2">
    <source>
        <dbReference type="EMBL" id="OAF66584.1"/>
    </source>
</evidence>
<sequence length="424" mass="49356">MENLKNFEDSPVIKMKEVYWLTKQKIYRKLNKNQDDHVIACDSKLDAKLSLFKNIEKTTGDMISCMANYENRLYQMCKAEKDFGAFLRSRSKIDTTAVGKLLLHTGNTVMRSTQSRIQLHKPIDIIYKDMLTFESCAISDTKVTIDKMENCRNQYRSALMWMKQNVEHLDPDDSKSIKKYRLVQNYVRKGKKKFDKFNNDCIQKIDLLLTSRSNLISYVMASYYDELINSYEECLRFSKQLIPQLQGYQYYEFNVLKELEQCSKSLCSATTSSNSEDASLIDFDLAENELNIFELEEKPLSTDLSCLELDNDTLISLNKTNDEGQDEIKSCLQKMEQFSNSLDESVRKLDNNELPFENMNHTKNANNNSRFDDYLPSFFDELSMESKCETNKSAKPNIYDNSQNVLDILSAMDPLSDQFKEEKL</sequence>
<dbReference type="SMART" id="SM01015">
    <property type="entry name" value="Arfaptin"/>
    <property type="match status" value="1"/>
</dbReference>
<evidence type="ECO:0000259" key="1">
    <source>
        <dbReference type="PROSITE" id="PS50870"/>
    </source>
</evidence>
<protein>
    <submittedName>
        <fullName evidence="2">Amyotrophic lateral sclerosis 2 chromosomal region candidate protein</fullName>
    </submittedName>
</protein>
<dbReference type="PANTHER" id="PTHR10164:SF4">
    <property type="entry name" value="GH23156P"/>
    <property type="match status" value="1"/>
</dbReference>
<dbReference type="PANTHER" id="PTHR10164">
    <property type="entry name" value="ISLET CELL AUTOANTIGEN 1"/>
    <property type="match status" value="1"/>
</dbReference>